<accession>A0ABN2UCJ3</accession>
<name>A0ABN2UCJ3_9ACTN</name>
<evidence type="ECO:0000313" key="3">
    <source>
        <dbReference type="EMBL" id="GAA2032892.1"/>
    </source>
</evidence>
<dbReference type="InterPro" id="IPR005754">
    <property type="entry name" value="Sortase"/>
</dbReference>
<keyword evidence="4" id="KW-1185">Reference proteome</keyword>
<dbReference type="Proteomes" id="UP001500751">
    <property type="component" value="Unassembled WGS sequence"/>
</dbReference>
<dbReference type="InterPro" id="IPR042001">
    <property type="entry name" value="Sortase_F"/>
</dbReference>
<dbReference type="SUPFAM" id="SSF63817">
    <property type="entry name" value="Sortase"/>
    <property type="match status" value="1"/>
</dbReference>
<protein>
    <recommendedName>
        <fullName evidence="5">Class F sortase</fullName>
    </recommendedName>
</protein>
<comment type="caution">
    <text evidence="3">The sequence shown here is derived from an EMBL/GenBank/DDBJ whole genome shotgun (WGS) entry which is preliminary data.</text>
</comment>
<dbReference type="Gene3D" id="2.40.260.10">
    <property type="entry name" value="Sortase"/>
    <property type="match status" value="1"/>
</dbReference>
<dbReference type="EMBL" id="BAAAQN010000019">
    <property type="protein sequence ID" value="GAA2032892.1"/>
    <property type="molecule type" value="Genomic_DNA"/>
</dbReference>
<feature type="region of interest" description="Disordered" evidence="2">
    <location>
        <begin position="16"/>
        <end position="37"/>
    </location>
</feature>
<reference evidence="4" key="1">
    <citation type="journal article" date="2019" name="Int. J. Syst. Evol. Microbiol.">
        <title>The Global Catalogue of Microorganisms (GCM) 10K type strain sequencing project: providing services to taxonomists for standard genome sequencing and annotation.</title>
        <authorList>
            <consortium name="The Broad Institute Genomics Platform"/>
            <consortium name="The Broad Institute Genome Sequencing Center for Infectious Disease"/>
            <person name="Wu L."/>
            <person name="Ma J."/>
        </authorList>
    </citation>
    <scope>NUCLEOTIDE SEQUENCE [LARGE SCALE GENOMIC DNA]</scope>
    <source>
        <strain evidence="4">JCM 16014</strain>
    </source>
</reference>
<dbReference type="NCBIfam" id="NF033748">
    <property type="entry name" value="class_F_sortase"/>
    <property type="match status" value="1"/>
</dbReference>
<evidence type="ECO:0008006" key="5">
    <source>
        <dbReference type="Google" id="ProtNLM"/>
    </source>
</evidence>
<organism evidence="3 4">
    <name type="scientific">Catenulispora yoronensis</name>
    <dbReference type="NCBI Taxonomy" id="450799"/>
    <lineage>
        <taxon>Bacteria</taxon>
        <taxon>Bacillati</taxon>
        <taxon>Actinomycetota</taxon>
        <taxon>Actinomycetes</taxon>
        <taxon>Catenulisporales</taxon>
        <taxon>Catenulisporaceae</taxon>
        <taxon>Catenulispora</taxon>
    </lineage>
</organism>
<evidence type="ECO:0000256" key="1">
    <source>
        <dbReference type="ARBA" id="ARBA00022801"/>
    </source>
</evidence>
<gene>
    <name evidence="3" type="ORF">GCM10009839_36460</name>
</gene>
<sequence>MSGESATVVAIPTSTAAVRPPPTVRTPATPGRRSRPGRVLAAASVLTSLVGSVFVHQALTTPGTASPPQPPPWAARAVPATAHHAPPLAFSRPTRVSIARVGIHADVLALGLGQGGGVGVPQPGEALKAAWYNRGPAPGQAGPAVITGHVDSREVPDNRAAFYALGAVRPGDAVEVARADRRIAVFTVDAVALVPKDRFPTRAVYGPTGYAALRLITCGGRYDQRNGYSDNIIVYAHLIGAR</sequence>
<proteinExistence type="predicted"/>
<dbReference type="RefSeq" id="WP_344666811.1">
    <property type="nucleotide sequence ID" value="NZ_BAAAQN010000019.1"/>
</dbReference>
<dbReference type="InterPro" id="IPR023365">
    <property type="entry name" value="Sortase_dom-sf"/>
</dbReference>
<dbReference type="Pfam" id="PF04203">
    <property type="entry name" value="Sortase"/>
    <property type="match status" value="1"/>
</dbReference>
<evidence type="ECO:0000256" key="2">
    <source>
        <dbReference type="SAM" id="MobiDB-lite"/>
    </source>
</evidence>
<keyword evidence="1" id="KW-0378">Hydrolase</keyword>
<evidence type="ECO:0000313" key="4">
    <source>
        <dbReference type="Proteomes" id="UP001500751"/>
    </source>
</evidence>
<dbReference type="CDD" id="cd05829">
    <property type="entry name" value="Sortase_F"/>
    <property type="match status" value="1"/>
</dbReference>